<organism evidence="3 4">
    <name type="scientific">Pelomonas dachongensis</name>
    <dbReference type="NCBI Taxonomy" id="3299029"/>
    <lineage>
        <taxon>Bacteria</taxon>
        <taxon>Pseudomonadati</taxon>
        <taxon>Pseudomonadota</taxon>
        <taxon>Betaproteobacteria</taxon>
        <taxon>Burkholderiales</taxon>
        <taxon>Sphaerotilaceae</taxon>
        <taxon>Roseateles</taxon>
    </lineage>
</organism>
<gene>
    <name evidence="3" type="ORF">ACG02S_10225</name>
</gene>
<feature type="domain" description="Sulfatase-modifying factor enzyme-like" evidence="2">
    <location>
        <begin position="48"/>
        <end position="321"/>
    </location>
</feature>
<dbReference type="Pfam" id="PF03781">
    <property type="entry name" value="FGE-sulfatase"/>
    <property type="match status" value="1"/>
</dbReference>
<dbReference type="SUPFAM" id="SSF56436">
    <property type="entry name" value="C-type lectin-like"/>
    <property type="match status" value="1"/>
</dbReference>
<evidence type="ECO:0000259" key="2">
    <source>
        <dbReference type="Pfam" id="PF03781"/>
    </source>
</evidence>
<reference evidence="3 4" key="1">
    <citation type="submission" date="2024-09" db="EMBL/GenBank/DDBJ databases">
        <title>Novel species of the genus Pelomonas and Roseateles isolated from streams.</title>
        <authorList>
            <person name="Lu H."/>
        </authorList>
    </citation>
    <scope>NUCLEOTIDE SEQUENCE [LARGE SCALE GENOMIC DNA]</scope>
    <source>
        <strain evidence="3 4">DC23W</strain>
    </source>
</reference>
<comment type="caution">
    <text evidence="3">The sequence shown here is derived from an EMBL/GenBank/DDBJ whole genome shotgun (WGS) entry which is preliminary data.</text>
</comment>
<sequence>MTCSPSTFWRGLASAALGIALMPAHATEPQSAKDAPAVGQTIKDCTDCPTLVVLPSGSFLMGSAETEKGRRSNEGPQHRVTIGYRLAVGQFELTRGEFARFVNASGYRTELAMGEACHVLDGKKWGKSSEHHWLNPGYAQTDEHPVTCVSWHDAQAYLAWLNEQVPAKGYRLLSEAEWEYAARAGEAGRHAWGNDDDLSAACAHANGMDVTGRAQIPDVTWAGVNCSDGAVYPVAGKVFKPNAFGLYNMAGNVWEWVQDLGHTDLGGAPTDGSAWIEGGEPAFRGTRGGAWFSYPPALRSAYRGKSAPEFRGGGVGFRIARPV</sequence>
<dbReference type="InterPro" id="IPR042095">
    <property type="entry name" value="SUMF_sf"/>
</dbReference>
<protein>
    <submittedName>
        <fullName evidence="3">Formylglycine-generating enzyme family protein</fullName>
    </submittedName>
</protein>
<dbReference type="InterPro" id="IPR016187">
    <property type="entry name" value="CTDL_fold"/>
</dbReference>
<dbReference type="Proteomes" id="UP001606300">
    <property type="component" value="Unassembled WGS sequence"/>
</dbReference>
<dbReference type="PANTHER" id="PTHR23150:SF35">
    <property type="entry name" value="BLL6746 PROTEIN"/>
    <property type="match status" value="1"/>
</dbReference>
<keyword evidence="4" id="KW-1185">Reference proteome</keyword>
<dbReference type="PANTHER" id="PTHR23150">
    <property type="entry name" value="SULFATASE MODIFYING FACTOR 1, 2"/>
    <property type="match status" value="1"/>
</dbReference>
<evidence type="ECO:0000256" key="1">
    <source>
        <dbReference type="SAM" id="SignalP"/>
    </source>
</evidence>
<dbReference type="RefSeq" id="WP_394470353.1">
    <property type="nucleotide sequence ID" value="NZ_JBIGHY010000003.1"/>
</dbReference>
<feature type="chain" id="PRO_5045262542" evidence="1">
    <location>
        <begin position="27"/>
        <end position="323"/>
    </location>
</feature>
<dbReference type="Gene3D" id="3.90.1580.10">
    <property type="entry name" value="paralog of FGE (formylglycine-generating enzyme)"/>
    <property type="match status" value="1"/>
</dbReference>
<name>A0ABW7ELF3_9BURK</name>
<dbReference type="InterPro" id="IPR005532">
    <property type="entry name" value="SUMF_dom"/>
</dbReference>
<evidence type="ECO:0000313" key="3">
    <source>
        <dbReference type="EMBL" id="MFG6414276.1"/>
    </source>
</evidence>
<proteinExistence type="predicted"/>
<evidence type="ECO:0000313" key="4">
    <source>
        <dbReference type="Proteomes" id="UP001606300"/>
    </source>
</evidence>
<dbReference type="InterPro" id="IPR051043">
    <property type="entry name" value="Sulfatase_Mod_Factor_Kinase"/>
</dbReference>
<accession>A0ABW7ELF3</accession>
<dbReference type="EMBL" id="JBIGHY010000003">
    <property type="protein sequence ID" value="MFG6414276.1"/>
    <property type="molecule type" value="Genomic_DNA"/>
</dbReference>
<keyword evidence="1" id="KW-0732">Signal</keyword>
<feature type="signal peptide" evidence="1">
    <location>
        <begin position="1"/>
        <end position="26"/>
    </location>
</feature>